<name>A0A1M3L2F3_9BACT</name>
<dbReference type="PANTHER" id="PTHR22726:SF1">
    <property type="entry name" value="METALLOENDOPEPTIDASE OMA1, MITOCHONDRIAL"/>
    <property type="match status" value="1"/>
</dbReference>
<dbReference type="CDD" id="cd07333">
    <property type="entry name" value="M48C_bepA_like"/>
    <property type="match status" value="1"/>
</dbReference>
<comment type="similarity">
    <text evidence="6">Belongs to the peptidase M48 family.</text>
</comment>
<evidence type="ECO:0000313" key="9">
    <source>
        <dbReference type="EMBL" id="OJX59409.1"/>
    </source>
</evidence>
<comment type="caution">
    <text evidence="9">The sequence shown here is derived from an EMBL/GenBank/DDBJ whole genome shotgun (WGS) entry which is preliminary data.</text>
</comment>
<dbReference type="GO" id="GO:0004222">
    <property type="term" value="F:metalloendopeptidase activity"/>
    <property type="evidence" value="ECO:0007669"/>
    <property type="project" value="InterPro"/>
</dbReference>
<accession>A0A1M3L2F3</accession>
<keyword evidence="1 6" id="KW-0645">Protease</keyword>
<dbReference type="Proteomes" id="UP000184233">
    <property type="component" value="Unassembled WGS sequence"/>
</dbReference>
<dbReference type="GO" id="GO:0016020">
    <property type="term" value="C:membrane"/>
    <property type="evidence" value="ECO:0007669"/>
    <property type="project" value="TreeGrafter"/>
</dbReference>
<dbReference type="InterPro" id="IPR051156">
    <property type="entry name" value="Mito/Outer_Membr_Metalloprot"/>
</dbReference>
<evidence type="ECO:0000256" key="4">
    <source>
        <dbReference type="ARBA" id="ARBA00022833"/>
    </source>
</evidence>
<dbReference type="GO" id="GO:0051603">
    <property type="term" value="P:proteolysis involved in protein catabolic process"/>
    <property type="evidence" value="ECO:0007669"/>
    <property type="project" value="TreeGrafter"/>
</dbReference>
<evidence type="ECO:0000256" key="7">
    <source>
        <dbReference type="SAM" id="MobiDB-lite"/>
    </source>
</evidence>
<evidence type="ECO:0000256" key="6">
    <source>
        <dbReference type="RuleBase" id="RU003983"/>
    </source>
</evidence>
<evidence type="ECO:0000256" key="1">
    <source>
        <dbReference type="ARBA" id="ARBA00022670"/>
    </source>
</evidence>
<sequence length="271" mass="30441">MMLSLRQTIRRGRNVIGTIVAAITLTYCGAVNVFPVSEDQKLGAQFDQEIRASPQEYPILNNPSARDYVQGLVNRLIQAPDIKYRGAFAYRAEIINDDKTINAFCTPGGYIYVYTGLIKMLDNEASLAGVIGHEIAHAERRHSTNRMTTQLGLQTVMNIVLGKNTNQNVALAANMFAGLGLLKNSRDDEMEADDYSFRYMRSTQWYPGAINYFFDKVKGRGGSGLERLLSTHPLPQDRIDATNERIRKNNVPPPTEAQLNTRGYTDFKRKL</sequence>
<dbReference type="EMBL" id="MKVH01000013">
    <property type="protein sequence ID" value="OJX59409.1"/>
    <property type="molecule type" value="Genomic_DNA"/>
</dbReference>
<dbReference type="AlphaFoldDB" id="A0A1M3L2F3"/>
<evidence type="ECO:0000256" key="3">
    <source>
        <dbReference type="ARBA" id="ARBA00022801"/>
    </source>
</evidence>
<dbReference type="InterPro" id="IPR001915">
    <property type="entry name" value="Peptidase_M48"/>
</dbReference>
<dbReference type="Pfam" id="PF01435">
    <property type="entry name" value="Peptidase_M48"/>
    <property type="match status" value="1"/>
</dbReference>
<reference evidence="9 10" key="1">
    <citation type="submission" date="2016-09" db="EMBL/GenBank/DDBJ databases">
        <title>Genome-resolved meta-omics ties microbial dynamics to process performance in biotechnology for thiocyanate degradation.</title>
        <authorList>
            <person name="Kantor R.S."/>
            <person name="Huddy R.J."/>
            <person name="Iyer R."/>
            <person name="Thomas B.C."/>
            <person name="Brown C.T."/>
            <person name="Anantharaman K."/>
            <person name="Tringe S."/>
            <person name="Hettich R.L."/>
            <person name="Harrison S.T."/>
            <person name="Banfield J.F."/>
        </authorList>
    </citation>
    <scope>NUCLEOTIDE SEQUENCE [LARGE SCALE GENOMIC DNA]</scope>
    <source>
        <strain evidence="9">59-99</strain>
    </source>
</reference>
<comment type="cofactor">
    <cofactor evidence="6">
        <name>Zn(2+)</name>
        <dbReference type="ChEBI" id="CHEBI:29105"/>
    </cofactor>
    <text evidence="6">Binds 1 zinc ion per subunit.</text>
</comment>
<organism evidence="9 10">
    <name type="scientific">Candidatus Kapaibacterium thiocyanatum</name>
    <dbReference type="NCBI Taxonomy" id="1895771"/>
    <lineage>
        <taxon>Bacteria</taxon>
        <taxon>Pseudomonadati</taxon>
        <taxon>Candidatus Kapaibacteriota</taxon>
        <taxon>Candidatus Kapaibacteriia</taxon>
        <taxon>Candidatus Kapaibacteriales</taxon>
        <taxon>Candidatus Kapaibacteriaceae</taxon>
        <taxon>Candidatus Kapaibacterium</taxon>
    </lineage>
</organism>
<keyword evidence="2" id="KW-0479">Metal-binding</keyword>
<gene>
    <name evidence="9" type="ORF">BGO89_03060</name>
</gene>
<keyword evidence="3 6" id="KW-0378">Hydrolase</keyword>
<evidence type="ECO:0000256" key="5">
    <source>
        <dbReference type="ARBA" id="ARBA00023049"/>
    </source>
</evidence>
<protein>
    <recommendedName>
        <fullName evidence="8">Peptidase M48 domain-containing protein</fullName>
    </recommendedName>
</protein>
<feature type="region of interest" description="Disordered" evidence="7">
    <location>
        <begin position="249"/>
        <end position="271"/>
    </location>
</feature>
<keyword evidence="5 6" id="KW-0482">Metalloprotease</keyword>
<dbReference type="PANTHER" id="PTHR22726">
    <property type="entry name" value="METALLOENDOPEPTIDASE OMA1"/>
    <property type="match status" value="1"/>
</dbReference>
<evidence type="ECO:0000256" key="2">
    <source>
        <dbReference type="ARBA" id="ARBA00022723"/>
    </source>
</evidence>
<dbReference type="STRING" id="1895771.BGO89_03060"/>
<evidence type="ECO:0000259" key="8">
    <source>
        <dbReference type="Pfam" id="PF01435"/>
    </source>
</evidence>
<dbReference type="Gene3D" id="3.30.2010.10">
    <property type="entry name" value="Metalloproteases ('zincins'), catalytic domain"/>
    <property type="match status" value="1"/>
</dbReference>
<dbReference type="GO" id="GO:0046872">
    <property type="term" value="F:metal ion binding"/>
    <property type="evidence" value="ECO:0007669"/>
    <property type="project" value="UniProtKB-KW"/>
</dbReference>
<proteinExistence type="inferred from homology"/>
<feature type="domain" description="Peptidase M48" evidence="8">
    <location>
        <begin position="66"/>
        <end position="245"/>
    </location>
</feature>
<keyword evidence="4 6" id="KW-0862">Zinc</keyword>
<evidence type="ECO:0000313" key="10">
    <source>
        <dbReference type="Proteomes" id="UP000184233"/>
    </source>
</evidence>